<dbReference type="OrthoDB" id="7688726at2"/>
<organism evidence="1 2">
    <name type="scientific">Cereibacter changlensis JA139</name>
    <dbReference type="NCBI Taxonomy" id="1188249"/>
    <lineage>
        <taxon>Bacteria</taxon>
        <taxon>Pseudomonadati</taxon>
        <taxon>Pseudomonadota</taxon>
        <taxon>Alphaproteobacteria</taxon>
        <taxon>Rhodobacterales</taxon>
        <taxon>Paracoccaceae</taxon>
        <taxon>Cereibacter</taxon>
    </lineage>
</organism>
<dbReference type="Proteomes" id="UP000241010">
    <property type="component" value="Unassembled WGS sequence"/>
</dbReference>
<name>A0A2T4JXN2_9RHOB</name>
<accession>A0A2T4JXN2</accession>
<gene>
    <name evidence="1" type="ORF">C5F48_05990</name>
</gene>
<reference evidence="1 2" key="1">
    <citation type="submission" date="2018-03" db="EMBL/GenBank/DDBJ databases">
        <title>Cereibacter changlensis.</title>
        <authorList>
            <person name="Meyer T.E."/>
            <person name="Miller S."/>
            <person name="Lodha T."/>
            <person name="Gandham S."/>
            <person name="Chintalapati S."/>
            <person name="Chintalapati V.R."/>
        </authorList>
    </citation>
    <scope>NUCLEOTIDE SEQUENCE [LARGE SCALE GENOMIC DNA]</scope>
    <source>
        <strain evidence="1 2">JA139</strain>
    </source>
</reference>
<protein>
    <submittedName>
        <fullName evidence="1">Uncharacterized protein</fullName>
    </submittedName>
</protein>
<dbReference type="AlphaFoldDB" id="A0A2T4JXN2"/>
<comment type="caution">
    <text evidence="1">The sequence shown here is derived from an EMBL/GenBank/DDBJ whole genome shotgun (WGS) entry which is preliminary data.</text>
</comment>
<sequence>MTATVSTENKLRITLVSASSPAGLAAGLLSSHLPLSRAEAALRLSRQPSVLAEAAPACVARRLQALMAALGLRVRLDDPTVRGTADRVDLWFQANDEAAPAAVARLADQLGLAVAEVAQALHSPAGLVVATTAPRAADLRRALRRERSLRSAVSDPAVAIYDLFLLPGLQPTEGLVGLLGRLGSSECGFSGAVAGALDARSAALVQARHGGLVQAINRDFQRFDLYLTGRSGVTAQELADFFATRCPEPRERLMTLEALGPLRIESGLTRSAASQFISDYAAFGIQTCVRRSFVDGAPPAGDPA</sequence>
<proteinExistence type="predicted"/>
<keyword evidence="2" id="KW-1185">Reference proteome</keyword>
<evidence type="ECO:0000313" key="1">
    <source>
        <dbReference type="EMBL" id="PTE22682.1"/>
    </source>
</evidence>
<evidence type="ECO:0000313" key="2">
    <source>
        <dbReference type="Proteomes" id="UP000241010"/>
    </source>
</evidence>
<dbReference type="RefSeq" id="WP_107663002.1">
    <property type="nucleotide sequence ID" value="NZ_PZKG01000017.1"/>
</dbReference>
<dbReference type="EMBL" id="PZKG01000017">
    <property type="protein sequence ID" value="PTE22682.1"/>
    <property type="molecule type" value="Genomic_DNA"/>
</dbReference>